<evidence type="ECO:0000313" key="1">
    <source>
        <dbReference type="EMBL" id="RUT41753.1"/>
    </source>
</evidence>
<organism evidence="1 2">
    <name type="scientific">Paenibacillus anaericanus</name>
    <dbReference type="NCBI Taxonomy" id="170367"/>
    <lineage>
        <taxon>Bacteria</taxon>
        <taxon>Bacillati</taxon>
        <taxon>Bacillota</taxon>
        <taxon>Bacilli</taxon>
        <taxon>Bacillales</taxon>
        <taxon>Paenibacillaceae</taxon>
        <taxon>Paenibacillus</taxon>
    </lineage>
</organism>
<dbReference type="Gene3D" id="3.40.30.10">
    <property type="entry name" value="Glutaredoxin"/>
    <property type="match status" value="1"/>
</dbReference>
<accession>A0A3S1BKU3</accession>
<dbReference type="SUPFAM" id="SSF52833">
    <property type="entry name" value="Thioredoxin-like"/>
    <property type="match status" value="1"/>
</dbReference>
<dbReference type="EMBL" id="RZNY01000027">
    <property type="protein sequence ID" value="RUT41753.1"/>
    <property type="molecule type" value="Genomic_DNA"/>
</dbReference>
<protein>
    <recommendedName>
        <fullName evidence="3">Redoxin domain-containing protein</fullName>
    </recommendedName>
</protein>
<dbReference type="RefSeq" id="WP_127194337.1">
    <property type="nucleotide sequence ID" value="NZ_RZNY01000027.1"/>
</dbReference>
<evidence type="ECO:0000313" key="2">
    <source>
        <dbReference type="Proteomes" id="UP000279446"/>
    </source>
</evidence>
<dbReference type="InterPro" id="IPR036249">
    <property type="entry name" value="Thioredoxin-like_sf"/>
</dbReference>
<keyword evidence="2" id="KW-1185">Reference proteome</keyword>
<gene>
    <name evidence="1" type="ORF">EJP82_22635</name>
</gene>
<reference evidence="1 2" key="1">
    <citation type="submission" date="2018-12" db="EMBL/GenBank/DDBJ databases">
        <authorList>
            <person name="Sun L."/>
            <person name="Chen Z."/>
        </authorList>
    </citation>
    <scope>NUCLEOTIDE SEQUENCE [LARGE SCALE GENOMIC DNA]</scope>
    <source>
        <strain evidence="1 2">DSM 15890</strain>
    </source>
</reference>
<dbReference type="Proteomes" id="UP000279446">
    <property type="component" value="Unassembled WGS sequence"/>
</dbReference>
<name>A0A3S1BKU3_9BACL</name>
<dbReference type="AlphaFoldDB" id="A0A3S1BKU3"/>
<dbReference type="OrthoDB" id="2738084at2"/>
<proteinExistence type="predicted"/>
<sequence length="149" mass="17278">MTLDNGLNLGELITNKEYSDQNDQLFNLYKYKGKKVLIFVSMHCVRCIELLPEIRTVHLPNTSVIIFSTGNQEDHEQLDDFFQRKMKIVSLTSEQMEQDFSVTTHPFCIFVDEYQQVCNKGTVYNGKDLLELVSVIGEGKRKKLFSNLF</sequence>
<evidence type="ECO:0008006" key="3">
    <source>
        <dbReference type="Google" id="ProtNLM"/>
    </source>
</evidence>
<comment type="caution">
    <text evidence="1">The sequence shown here is derived from an EMBL/GenBank/DDBJ whole genome shotgun (WGS) entry which is preliminary data.</text>
</comment>